<evidence type="ECO:0000313" key="2">
    <source>
        <dbReference type="Proteomes" id="UP000805193"/>
    </source>
</evidence>
<name>A0AC60QA88_IXOPE</name>
<evidence type="ECO:0000313" key="1">
    <source>
        <dbReference type="EMBL" id="KAG0430783.1"/>
    </source>
</evidence>
<dbReference type="EMBL" id="JABSTQ010009289">
    <property type="protein sequence ID" value="KAG0430783.1"/>
    <property type="molecule type" value="Genomic_DNA"/>
</dbReference>
<dbReference type="Proteomes" id="UP000805193">
    <property type="component" value="Unassembled WGS sequence"/>
</dbReference>
<keyword evidence="2" id="KW-1185">Reference proteome</keyword>
<reference evidence="1 2" key="1">
    <citation type="journal article" date="2020" name="Cell">
        <title>Large-Scale Comparative Analyses of Tick Genomes Elucidate Their Genetic Diversity and Vector Capacities.</title>
        <authorList>
            <consortium name="Tick Genome and Microbiome Consortium (TIGMIC)"/>
            <person name="Jia N."/>
            <person name="Wang J."/>
            <person name="Shi W."/>
            <person name="Du L."/>
            <person name="Sun Y."/>
            <person name="Zhan W."/>
            <person name="Jiang J.F."/>
            <person name="Wang Q."/>
            <person name="Zhang B."/>
            <person name="Ji P."/>
            <person name="Bell-Sakyi L."/>
            <person name="Cui X.M."/>
            <person name="Yuan T.T."/>
            <person name="Jiang B.G."/>
            <person name="Yang W.F."/>
            <person name="Lam T.T."/>
            <person name="Chang Q.C."/>
            <person name="Ding S.J."/>
            <person name="Wang X.J."/>
            <person name="Zhu J.G."/>
            <person name="Ruan X.D."/>
            <person name="Zhao L."/>
            <person name="Wei J.T."/>
            <person name="Ye R.Z."/>
            <person name="Que T.C."/>
            <person name="Du C.H."/>
            <person name="Zhou Y.H."/>
            <person name="Cheng J.X."/>
            <person name="Dai P.F."/>
            <person name="Guo W.B."/>
            <person name="Han X.H."/>
            <person name="Huang E.J."/>
            <person name="Li L.F."/>
            <person name="Wei W."/>
            <person name="Gao Y.C."/>
            <person name="Liu J.Z."/>
            <person name="Shao H.Z."/>
            <person name="Wang X."/>
            <person name="Wang C.C."/>
            <person name="Yang T.C."/>
            <person name="Huo Q.B."/>
            <person name="Li W."/>
            <person name="Chen H.Y."/>
            <person name="Chen S.E."/>
            <person name="Zhou L.G."/>
            <person name="Ni X.B."/>
            <person name="Tian J.H."/>
            <person name="Sheng Y."/>
            <person name="Liu T."/>
            <person name="Pan Y.S."/>
            <person name="Xia L.Y."/>
            <person name="Li J."/>
            <person name="Zhao F."/>
            <person name="Cao W.C."/>
        </authorList>
    </citation>
    <scope>NUCLEOTIDE SEQUENCE [LARGE SCALE GENOMIC DNA]</scope>
    <source>
        <strain evidence="1">Iper-2018</strain>
    </source>
</reference>
<comment type="caution">
    <text evidence="1">The sequence shown here is derived from an EMBL/GenBank/DDBJ whole genome shotgun (WGS) entry which is preliminary data.</text>
</comment>
<proteinExistence type="predicted"/>
<gene>
    <name evidence="1" type="ORF">HPB47_022379</name>
</gene>
<sequence length="608" mass="67193">NTLAGVDVLLKLTCLIGDDARLADDGGLLYPASDTREHLPHPRTCAALERSVLARAPETLEESVAEMLPGRRSAQCKERYTVRYGQHQVFGQFTPEEDRLLLEAVQKYGKKNWTKVAQEMQTRSANSVMLRHRRLRRILGVADPQPEDLVRLPPADPSKPTTTRRTTSLDRRRQLTNIICQRVASQHRRTMLSSLAMGKEDLEREECMRLYEQLMRRHRQRRQYSATKQAHMLNRAIARYARIPSKAPRKPNLAVYEKEEWAAVANVLHDIHGLPRDEPTVELRTPANVPVFERFFREKMLGVPAEDNAAGSEGLMPFLPPTELTASTLARLVDRFAGGDLSNLSANDDTPPPCPELASALDAPDATAIRCHSCTSMPGVQDESCLQCRDLRRFRSQFETLQARFLSYFFWPALLSSEELTNIAPVYPTIKRQKRKYQRKRPRRRVWVSERWAQIRMQQAEEEAAATGGSGGGDELADGTVPEDDPMEDDGVPDDSVTGGVGCAAVAGACGKVNELADDSVPDGAPGCIMKDDGELADDSAAGSSAPNCALEGDKVAGGSVASGTVDEDTAEAVADVGDKSGPLLQEACPERQSQTPLRLAPPRRKRR</sequence>
<feature type="non-terminal residue" evidence="1">
    <location>
        <position position="1"/>
    </location>
</feature>
<protein>
    <submittedName>
        <fullName evidence="1">Uncharacterized protein</fullName>
    </submittedName>
</protein>
<accession>A0AC60QA88</accession>
<organism evidence="1 2">
    <name type="scientific">Ixodes persulcatus</name>
    <name type="common">Taiga tick</name>
    <dbReference type="NCBI Taxonomy" id="34615"/>
    <lineage>
        <taxon>Eukaryota</taxon>
        <taxon>Metazoa</taxon>
        <taxon>Ecdysozoa</taxon>
        <taxon>Arthropoda</taxon>
        <taxon>Chelicerata</taxon>
        <taxon>Arachnida</taxon>
        <taxon>Acari</taxon>
        <taxon>Parasitiformes</taxon>
        <taxon>Ixodida</taxon>
        <taxon>Ixodoidea</taxon>
        <taxon>Ixodidae</taxon>
        <taxon>Ixodinae</taxon>
        <taxon>Ixodes</taxon>
    </lineage>
</organism>